<keyword evidence="10" id="KW-1185">Reference proteome</keyword>
<comment type="similarity">
    <text evidence="1">Belongs to the carbohydrate kinase PfkB family.</text>
</comment>
<dbReference type="PIRSF" id="PIRSF000535">
    <property type="entry name" value="1PFK/6PFK/LacC"/>
    <property type="match status" value="1"/>
</dbReference>
<evidence type="ECO:0000313" key="9">
    <source>
        <dbReference type="EMBL" id="BBZ33027.1"/>
    </source>
</evidence>
<evidence type="ECO:0000256" key="3">
    <source>
        <dbReference type="ARBA" id="ARBA00022741"/>
    </source>
</evidence>
<dbReference type="Proteomes" id="UP000466931">
    <property type="component" value="Chromosome"/>
</dbReference>
<reference evidence="9" key="2">
    <citation type="submission" date="2020-02" db="EMBL/GenBank/DDBJ databases">
        <authorList>
            <person name="Matsumoto Y."/>
            <person name="Motooka D."/>
            <person name="Nakamura S."/>
        </authorList>
    </citation>
    <scope>NUCLEOTIDE SEQUENCE</scope>
    <source>
        <strain evidence="9">JCM 13671</strain>
    </source>
</reference>
<evidence type="ECO:0000256" key="2">
    <source>
        <dbReference type="ARBA" id="ARBA00022679"/>
    </source>
</evidence>
<proteinExistence type="inferred from homology"/>
<feature type="domain" description="Carbohydrate kinase PfkB" evidence="8">
    <location>
        <begin position="18"/>
        <end position="302"/>
    </location>
</feature>
<dbReference type="InterPro" id="IPR011611">
    <property type="entry name" value="PfkB_dom"/>
</dbReference>
<dbReference type="PANTHER" id="PTHR46566:SF2">
    <property type="entry name" value="ATP-DEPENDENT 6-PHOSPHOFRUCTOKINASE ISOZYME 2"/>
    <property type="match status" value="1"/>
</dbReference>
<keyword evidence="3" id="KW-0547">Nucleotide-binding</keyword>
<organism evidence="9 10">
    <name type="scientific">Mycolicibacterium confluentis</name>
    <dbReference type="NCBI Taxonomy" id="28047"/>
    <lineage>
        <taxon>Bacteria</taxon>
        <taxon>Bacillati</taxon>
        <taxon>Actinomycetota</taxon>
        <taxon>Actinomycetes</taxon>
        <taxon>Mycobacteriales</taxon>
        <taxon>Mycobacteriaceae</taxon>
        <taxon>Mycolicibacterium</taxon>
    </lineage>
</organism>
<gene>
    <name evidence="9" type="primary">pfkB</name>
    <name evidence="9" type="ORF">MCNF_16320</name>
</gene>
<evidence type="ECO:0000259" key="8">
    <source>
        <dbReference type="Pfam" id="PF00294"/>
    </source>
</evidence>
<sequence>MNAAAADADDRIVTLTMNPALDITTGIGRVRPTHKLRCGAARHDPGGGGINVARVATVLGAEATAVFPAGGATGALIGDLLTATGVPHDQIPITASTRESFTVDEQETGLQYRFVLPGPVLSEAEQQRCLTRLRAAATGARFVVASGSLPPGASPDFYQRVADLCRDLGALLILDGSGAGLRRVRSGVFLLKPSISELRAYMDHDLSSEAERWEAAHQLINCGVARHVLVSLGARGAMLASAERSLRFEAPDIGRGSGVGAGDAMVAGVTVGLARGWPLDQAVRLGVAAGAAMLLTPGTAMCETADVQRLFAGIAEPVEPDPSVRRVGPRSPESVPPPRRRS</sequence>
<name>A0A7I7XUU8_9MYCO</name>
<dbReference type="AlphaFoldDB" id="A0A7I7XUU8"/>
<dbReference type="CDD" id="cd01164">
    <property type="entry name" value="FruK_PfkB_like"/>
    <property type="match status" value="1"/>
</dbReference>
<dbReference type="GO" id="GO:0005829">
    <property type="term" value="C:cytosol"/>
    <property type="evidence" value="ECO:0007669"/>
    <property type="project" value="TreeGrafter"/>
</dbReference>
<dbReference type="InterPro" id="IPR017583">
    <property type="entry name" value="Tagatose/fructose_Pkinase"/>
</dbReference>
<evidence type="ECO:0000256" key="4">
    <source>
        <dbReference type="ARBA" id="ARBA00022777"/>
    </source>
</evidence>
<evidence type="ECO:0000256" key="5">
    <source>
        <dbReference type="ARBA" id="ARBA00022840"/>
    </source>
</evidence>
<reference evidence="9" key="1">
    <citation type="journal article" date="2019" name="Emerg. Microbes Infect.">
        <title>Comprehensive subspecies identification of 175 nontuberculous mycobacteria species based on 7547 genomic profiles.</title>
        <authorList>
            <person name="Matsumoto Y."/>
            <person name="Kinjo T."/>
            <person name="Motooka D."/>
            <person name="Nabeya D."/>
            <person name="Jung N."/>
            <person name="Uechi K."/>
            <person name="Horii T."/>
            <person name="Iida T."/>
            <person name="Fujita J."/>
            <person name="Nakamura S."/>
        </authorList>
    </citation>
    <scope>NUCLEOTIDE SEQUENCE [LARGE SCALE GENOMIC DNA]</scope>
    <source>
        <strain evidence="9">JCM 13671</strain>
    </source>
</reference>
<dbReference type="RefSeq" id="WP_264017064.1">
    <property type="nucleotide sequence ID" value="NZ_AP022612.1"/>
</dbReference>
<dbReference type="PANTHER" id="PTHR46566">
    <property type="entry name" value="1-PHOSPHOFRUCTOKINASE-RELATED"/>
    <property type="match status" value="1"/>
</dbReference>
<keyword evidence="4 9" id="KW-0418">Kinase</keyword>
<evidence type="ECO:0000256" key="1">
    <source>
        <dbReference type="ARBA" id="ARBA00010688"/>
    </source>
</evidence>
<dbReference type="GO" id="GO:0005524">
    <property type="term" value="F:ATP binding"/>
    <property type="evidence" value="ECO:0007669"/>
    <property type="project" value="UniProtKB-KW"/>
</dbReference>
<dbReference type="NCBIfam" id="TIGR03168">
    <property type="entry name" value="1-PFK"/>
    <property type="match status" value="1"/>
</dbReference>
<dbReference type="EMBL" id="AP022612">
    <property type="protein sequence ID" value="BBZ33027.1"/>
    <property type="molecule type" value="Genomic_DNA"/>
</dbReference>
<dbReference type="GO" id="GO:0003872">
    <property type="term" value="F:6-phosphofructokinase activity"/>
    <property type="evidence" value="ECO:0007669"/>
    <property type="project" value="TreeGrafter"/>
</dbReference>
<evidence type="ECO:0000313" key="10">
    <source>
        <dbReference type="Proteomes" id="UP000466931"/>
    </source>
</evidence>
<dbReference type="InterPro" id="IPR029056">
    <property type="entry name" value="Ribokinase-like"/>
</dbReference>
<keyword evidence="2 6" id="KW-0808">Transferase</keyword>
<protein>
    <submittedName>
        <fullName evidence="9">Putative ATP-dependent 6-phosphofructokinase isozyme 2</fullName>
    </submittedName>
</protein>
<dbReference type="Gene3D" id="3.40.1190.20">
    <property type="match status" value="1"/>
</dbReference>
<evidence type="ECO:0000256" key="6">
    <source>
        <dbReference type="PIRNR" id="PIRNR000535"/>
    </source>
</evidence>
<dbReference type="Pfam" id="PF00294">
    <property type="entry name" value="PfkB"/>
    <property type="match status" value="1"/>
</dbReference>
<accession>A0A7I7XUU8</accession>
<feature type="region of interest" description="Disordered" evidence="7">
    <location>
        <begin position="318"/>
        <end position="342"/>
    </location>
</feature>
<dbReference type="SUPFAM" id="SSF53613">
    <property type="entry name" value="Ribokinase-like"/>
    <property type="match status" value="1"/>
</dbReference>
<keyword evidence="5" id="KW-0067">ATP-binding</keyword>
<evidence type="ECO:0000256" key="7">
    <source>
        <dbReference type="SAM" id="MobiDB-lite"/>
    </source>
</evidence>